<gene>
    <name evidence="1" type="primary">Acey_s0636.g939</name>
    <name evidence="1" type="ORF">Y032_0636g939</name>
</gene>
<protein>
    <submittedName>
        <fullName evidence="1">Uncharacterized protein</fullName>
    </submittedName>
</protein>
<keyword evidence="2" id="KW-1185">Reference proteome</keyword>
<reference evidence="2" key="1">
    <citation type="journal article" date="2015" name="Nat. Genet.">
        <title>The genome and transcriptome of the zoonotic hookworm Ancylostoma ceylanicum identify infection-specific gene families.</title>
        <authorList>
            <person name="Schwarz E.M."/>
            <person name="Hu Y."/>
            <person name="Antoshechkin I."/>
            <person name="Miller M.M."/>
            <person name="Sternberg P.W."/>
            <person name="Aroian R.V."/>
        </authorList>
    </citation>
    <scope>NUCLEOTIDE SEQUENCE</scope>
    <source>
        <strain evidence="2">HY135</strain>
    </source>
</reference>
<evidence type="ECO:0000313" key="1">
    <source>
        <dbReference type="EMBL" id="EYC39928.1"/>
    </source>
</evidence>
<dbReference type="Proteomes" id="UP000024635">
    <property type="component" value="Unassembled WGS sequence"/>
</dbReference>
<organism evidence="1 2">
    <name type="scientific">Ancylostoma ceylanicum</name>
    <dbReference type="NCBI Taxonomy" id="53326"/>
    <lineage>
        <taxon>Eukaryota</taxon>
        <taxon>Metazoa</taxon>
        <taxon>Ecdysozoa</taxon>
        <taxon>Nematoda</taxon>
        <taxon>Chromadorea</taxon>
        <taxon>Rhabditida</taxon>
        <taxon>Rhabditina</taxon>
        <taxon>Rhabditomorpha</taxon>
        <taxon>Strongyloidea</taxon>
        <taxon>Ancylostomatidae</taxon>
        <taxon>Ancylostomatinae</taxon>
        <taxon>Ancylostoma</taxon>
    </lineage>
</organism>
<dbReference type="AlphaFoldDB" id="A0A016WLM5"/>
<comment type="caution">
    <text evidence="1">The sequence shown here is derived from an EMBL/GenBank/DDBJ whole genome shotgun (WGS) entry which is preliminary data.</text>
</comment>
<evidence type="ECO:0000313" key="2">
    <source>
        <dbReference type="Proteomes" id="UP000024635"/>
    </source>
</evidence>
<proteinExistence type="predicted"/>
<dbReference type="EMBL" id="JARK01000236">
    <property type="protein sequence ID" value="EYC39928.1"/>
    <property type="molecule type" value="Genomic_DNA"/>
</dbReference>
<name>A0A016WLM5_9BILA</name>
<sequence length="128" mass="14917">MLQMRRLVAPTKWTRRSSTSSVLMHKSYHHIRISQNVLTLGKNLCFEFLSSFLLRKLPKATKRANDSASSDQYFEEKICHFQMSTSGGYSFMSSMCLMNTSRTLFVYSAICKVYRETMKRSCLWTLIC</sequence>
<accession>A0A016WLM5</accession>